<dbReference type="Proteomes" id="UP000197679">
    <property type="component" value="Chromosome"/>
</dbReference>
<sequence length="320" mass="37687">MKITIDPRIELLMSIELQNDLTNPGFAGLTKVETTYKKQFIDYFSSYKNSESTKHYLKICNGSCSMDFSAATIFHLSNPPDLKVVRPFDRYGRQYQSFIKILRDFAVETDFMAFFVKYKGMFQKVTESARKELKSKDIVLPIESYYGMGLNSYNIILSPLFREGGNGFRINSIKNWYDGYAIVGPTKVKNGLPYFDSRLVGTLWHEFGHHFVEPITEQHTAALRRKFSKVKLSLWGYPIWQNVINEYIIRAISNRIEFRVKGEENTVLKWIREEEKGGFVHMRELYDYLKIYEDNRDIYPTLIEFYPEIIKELERLLLNK</sequence>
<dbReference type="AlphaFoldDB" id="A0A218NMF1"/>
<organism evidence="1 2">
    <name type="scientific">Candidatus Mancarchaeum acidiphilum</name>
    <dbReference type="NCBI Taxonomy" id="1920749"/>
    <lineage>
        <taxon>Archaea</taxon>
        <taxon>Candidatus Micrarchaeota</taxon>
        <taxon>Candidatus Mancarchaeum</taxon>
    </lineage>
</organism>
<evidence type="ECO:0000313" key="1">
    <source>
        <dbReference type="EMBL" id="ASI13650.1"/>
    </source>
</evidence>
<dbReference type="GeneID" id="33313881"/>
<dbReference type="RefSeq" id="WP_088819814.1">
    <property type="nucleotide sequence ID" value="NZ_CP019964.1"/>
</dbReference>
<dbReference type="InterPro" id="IPR032560">
    <property type="entry name" value="DUF4932"/>
</dbReference>
<keyword evidence="2" id="KW-1185">Reference proteome</keyword>
<reference evidence="1 2" key="1">
    <citation type="journal article" date="2017" name="Nat. Commun.">
        <title>'ARMAN' archaea depend on association with euryarchaeal host in culture and in situ.</title>
        <authorList>
            <person name="Golyshina O."/>
            <person name="Toshchakov S."/>
            <person name="Makarova K."/>
            <person name="Gavrilov S."/>
            <person name="Korzhenkov A."/>
            <person name="La Cono V."/>
            <person name="Arcadi E."/>
            <person name="Nechitaylo T."/>
            <person name="Ferrer M."/>
            <person name="Kublanov I."/>
            <person name="Wolf Y."/>
            <person name="Yakimov M."/>
            <person name="Golyshin P."/>
            <person name="Slesarev A."/>
            <person name="Kozyavkin S."/>
        </authorList>
    </citation>
    <scope>NUCLEOTIDE SEQUENCE [LARGE SCALE GENOMIC DNA]</scope>
    <source>
        <strain evidence="1 2">Mia14</strain>
    </source>
</reference>
<gene>
    <name evidence="1" type="ORF">Mia14_0323</name>
</gene>
<name>A0A218NMF1_9ARCH</name>
<evidence type="ECO:0008006" key="3">
    <source>
        <dbReference type="Google" id="ProtNLM"/>
    </source>
</evidence>
<protein>
    <recommendedName>
        <fullName evidence="3">DUF4932 domain-containing protein</fullName>
    </recommendedName>
</protein>
<dbReference type="Pfam" id="PF16286">
    <property type="entry name" value="DUF4932"/>
    <property type="match status" value="1"/>
</dbReference>
<proteinExistence type="predicted"/>
<dbReference type="EMBL" id="CP019964">
    <property type="protein sequence ID" value="ASI13650.1"/>
    <property type="molecule type" value="Genomic_DNA"/>
</dbReference>
<evidence type="ECO:0000313" key="2">
    <source>
        <dbReference type="Proteomes" id="UP000197679"/>
    </source>
</evidence>
<accession>A0A218NMF1</accession>
<dbReference type="KEGG" id="marh:Mia14_0323"/>